<evidence type="ECO:0000259" key="4">
    <source>
        <dbReference type="PROSITE" id="PS51253"/>
    </source>
</evidence>
<protein>
    <recommendedName>
        <fullName evidence="4">HTH CENPB-type domain-containing protein</fullName>
    </recommendedName>
</protein>
<organism evidence="5 6">
    <name type="scientific">Cordylochernes scorpioides</name>
    <dbReference type="NCBI Taxonomy" id="51811"/>
    <lineage>
        <taxon>Eukaryota</taxon>
        <taxon>Metazoa</taxon>
        <taxon>Ecdysozoa</taxon>
        <taxon>Arthropoda</taxon>
        <taxon>Chelicerata</taxon>
        <taxon>Arachnida</taxon>
        <taxon>Pseudoscorpiones</taxon>
        <taxon>Cheliferoidea</taxon>
        <taxon>Chernetidae</taxon>
        <taxon>Cordylochernes</taxon>
    </lineage>
</organism>
<dbReference type="EMBL" id="CP092875">
    <property type="protein sequence ID" value="UYV75440.1"/>
    <property type="molecule type" value="Genomic_DNA"/>
</dbReference>
<gene>
    <name evidence="5" type="ORF">LAZ67_13000278</name>
</gene>
<feature type="region of interest" description="Disordered" evidence="3">
    <location>
        <begin position="186"/>
        <end position="208"/>
    </location>
</feature>
<dbReference type="Proteomes" id="UP001235939">
    <property type="component" value="Chromosome 13"/>
</dbReference>
<dbReference type="SMART" id="SM00674">
    <property type="entry name" value="CENPB"/>
    <property type="match status" value="1"/>
</dbReference>
<dbReference type="InterPro" id="IPR009057">
    <property type="entry name" value="Homeodomain-like_sf"/>
</dbReference>
<sequence length="221" mass="25479">MQQYRTLKNNGDAITSYALALDNEEGSLYRKAMKMTENKDLNAAVYIWFMQLRSQGQPIIGPLICEKTFEINEKIDGNPDFEATTGWLMRFKSRLGIRHLEKCRTTATLKDTTLAKYWNKLLPLEESITASEELPNNQFVSELAELITKSSVFKECDQKDMQDWLECDVDDPGDRYLTDDEIIESVVDDQGSKDNEEELRDDDQVEKGPSIEEAFMALRRQ</sequence>
<evidence type="ECO:0000256" key="3">
    <source>
        <dbReference type="SAM" id="MobiDB-lite"/>
    </source>
</evidence>
<dbReference type="Pfam" id="PF03221">
    <property type="entry name" value="HTH_Tnp_Tc5"/>
    <property type="match status" value="1"/>
</dbReference>
<evidence type="ECO:0000256" key="2">
    <source>
        <dbReference type="ARBA" id="ARBA00023125"/>
    </source>
</evidence>
<proteinExistence type="predicted"/>
<keyword evidence="2" id="KW-0238">DNA-binding</keyword>
<evidence type="ECO:0000256" key="1">
    <source>
        <dbReference type="ARBA" id="ARBA00004123"/>
    </source>
</evidence>
<feature type="compositionally biased region" description="Acidic residues" evidence="3">
    <location>
        <begin position="195"/>
        <end position="204"/>
    </location>
</feature>
<accession>A0ABY6L6Q0</accession>
<dbReference type="InterPro" id="IPR050863">
    <property type="entry name" value="CenT-Element_Derived"/>
</dbReference>
<dbReference type="PANTHER" id="PTHR19303:SF73">
    <property type="entry name" value="PROTEIN PDC2"/>
    <property type="match status" value="1"/>
</dbReference>
<dbReference type="SUPFAM" id="SSF46689">
    <property type="entry name" value="Homeodomain-like"/>
    <property type="match status" value="1"/>
</dbReference>
<dbReference type="Gene3D" id="1.10.10.60">
    <property type="entry name" value="Homeodomain-like"/>
    <property type="match status" value="1"/>
</dbReference>
<reference evidence="5 6" key="1">
    <citation type="submission" date="2022-01" db="EMBL/GenBank/DDBJ databases">
        <title>A chromosomal length assembly of Cordylochernes scorpioides.</title>
        <authorList>
            <person name="Zeh D."/>
            <person name="Zeh J."/>
        </authorList>
    </citation>
    <scope>NUCLEOTIDE SEQUENCE [LARGE SCALE GENOMIC DNA]</scope>
    <source>
        <strain evidence="5">IN4F17</strain>
        <tissue evidence="5">Whole Body</tissue>
    </source>
</reference>
<evidence type="ECO:0000313" key="6">
    <source>
        <dbReference type="Proteomes" id="UP001235939"/>
    </source>
</evidence>
<name>A0ABY6L6Q0_9ARAC</name>
<dbReference type="PROSITE" id="PS51253">
    <property type="entry name" value="HTH_CENPB"/>
    <property type="match status" value="1"/>
</dbReference>
<comment type="subcellular location">
    <subcellularLocation>
        <location evidence="1">Nucleus</location>
    </subcellularLocation>
</comment>
<dbReference type="InterPro" id="IPR006600">
    <property type="entry name" value="HTH_CenpB_DNA-bd_dom"/>
</dbReference>
<dbReference type="PANTHER" id="PTHR19303">
    <property type="entry name" value="TRANSPOSON"/>
    <property type="match status" value="1"/>
</dbReference>
<feature type="domain" description="HTH CENPB-type" evidence="4">
    <location>
        <begin position="29"/>
        <end position="101"/>
    </location>
</feature>
<keyword evidence="6" id="KW-1185">Reference proteome</keyword>
<evidence type="ECO:0000313" key="5">
    <source>
        <dbReference type="EMBL" id="UYV75440.1"/>
    </source>
</evidence>